<keyword evidence="4 6" id="KW-1133">Transmembrane helix</keyword>
<evidence type="ECO:0000256" key="1">
    <source>
        <dbReference type="ARBA" id="ARBA00004651"/>
    </source>
</evidence>
<evidence type="ECO:0000256" key="3">
    <source>
        <dbReference type="ARBA" id="ARBA00022692"/>
    </source>
</evidence>
<dbReference type="PANTHER" id="PTHR40277">
    <property type="entry name" value="BLL5419 PROTEIN"/>
    <property type="match status" value="1"/>
</dbReference>
<dbReference type="PANTHER" id="PTHR40277:SF1">
    <property type="entry name" value="BLL5419 PROTEIN"/>
    <property type="match status" value="1"/>
</dbReference>
<dbReference type="Pfam" id="PF03706">
    <property type="entry name" value="LPG_synthase_TM"/>
    <property type="match status" value="1"/>
</dbReference>
<name>A0A2G8R6Z9_9RHOB</name>
<protein>
    <submittedName>
        <fullName evidence="7">Uncharacterized protein</fullName>
    </submittedName>
</protein>
<keyword evidence="5 6" id="KW-0472">Membrane</keyword>
<sequence>ALALLPGGVDWPGWLLQALGWGALALCLGGVVLALVARRAGPVQRFGQSLGIAVLDRRVMLPQIALSLAIVLLLIAGFAACAQATGTLLSIEAALTLVPLILTAMMIPLSVGGWGLREGAAAALFPIIGAAPSAGVAAGAAYGLALMIACLPGLLLIPLSAKTAKARAQSVPPLT</sequence>
<evidence type="ECO:0000256" key="6">
    <source>
        <dbReference type="SAM" id="Phobius"/>
    </source>
</evidence>
<feature type="transmembrane region" description="Helical" evidence="6">
    <location>
        <begin position="86"/>
        <end position="107"/>
    </location>
</feature>
<feature type="non-terminal residue" evidence="7">
    <location>
        <position position="1"/>
    </location>
</feature>
<keyword evidence="2" id="KW-1003">Cell membrane</keyword>
<dbReference type="InterPro" id="IPR022791">
    <property type="entry name" value="L-PG_synthase/AglD"/>
</dbReference>
<dbReference type="EMBL" id="AWWI01000167">
    <property type="protein sequence ID" value="PIL17303.1"/>
    <property type="molecule type" value="Genomic_DNA"/>
</dbReference>
<accession>A0A2G8R6Z9</accession>
<evidence type="ECO:0000256" key="4">
    <source>
        <dbReference type="ARBA" id="ARBA00022989"/>
    </source>
</evidence>
<proteinExistence type="predicted"/>
<dbReference type="Proteomes" id="UP000231259">
    <property type="component" value="Unassembled WGS sequence"/>
</dbReference>
<keyword evidence="8" id="KW-1185">Reference proteome</keyword>
<gene>
    <name evidence="7" type="ORF">P775_24170</name>
</gene>
<dbReference type="RefSeq" id="WP_180287551.1">
    <property type="nucleotide sequence ID" value="NZ_AWWI01000167.1"/>
</dbReference>
<keyword evidence="3 6" id="KW-0812">Transmembrane</keyword>
<dbReference type="GO" id="GO:0005886">
    <property type="term" value="C:plasma membrane"/>
    <property type="evidence" value="ECO:0007669"/>
    <property type="project" value="UniProtKB-SubCell"/>
</dbReference>
<evidence type="ECO:0000256" key="5">
    <source>
        <dbReference type="ARBA" id="ARBA00023136"/>
    </source>
</evidence>
<evidence type="ECO:0000256" key="2">
    <source>
        <dbReference type="ARBA" id="ARBA00022475"/>
    </source>
</evidence>
<organism evidence="7 8">
    <name type="scientific">Puniceibacterium antarcticum</name>
    <dbReference type="NCBI Taxonomy" id="1206336"/>
    <lineage>
        <taxon>Bacteria</taxon>
        <taxon>Pseudomonadati</taxon>
        <taxon>Pseudomonadota</taxon>
        <taxon>Alphaproteobacteria</taxon>
        <taxon>Rhodobacterales</taxon>
        <taxon>Paracoccaceae</taxon>
        <taxon>Puniceibacterium</taxon>
    </lineage>
</organism>
<feature type="transmembrane region" description="Helical" evidence="6">
    <location>
        <begin position="119"/>
        <end position="138"/>
    </location>
</feature>
<evidence type="ECO:0000313" key="8">
    <source>
        <dbReference type="Proteomes" id="UP000231259"/>
    </source>
</evidence>
<feature type="transmembrane region" description="Helical" evidence="6">
    <location>
        <begin position="59"/>
        <end position="80"/>
    </location>
</feature>
<comment type="subcellular location">
    <subcellularLocation>
        <location evidence="1">Cell membrane</location>
        <topology evidence="1">Multi-pass membrane protein</topology>
    </subcellularLocation>
</comment>
<reference evidence="7 8" key="1">
    <citation type="submission" date="2013-09" db="EMBL/GenBank/DDBJ databases">
        <title>Genome sequencing of Phaeobacter antarcticus sp. nov. SM1211.</title>
        <authorList>
            <person name="Zhang X.-Y."/>
            <person name="Liu C."/>
            <person name="Chen X.-L."/>
            <person name="Xie B.-B."/>
            <person name="Qin Q.-L."/>
            <person name="Rong J.-C."/>
            <person name="Zhang Y.-Z."/>
        </authorList>
    </citation>
    <scope>NUCLEOTIDE SEQUENCE [LARGE SCALE GENOMIC DNA]</scope>
    <source>
        <strain evidence="7 8">SM1211</strain>
    </source>
</reference>
<evidence type="ECO:0000313" key="7">
    <source>
        <dbReference type="EMBL" id="PIL17303.1"/>
    </source>
</evidence>
<dbReference type="AlphaFoldDB" id="A0A2G8R6Z9"/>
<feature type="transmembrane region" description="Helical" evidence="6">
    <location>
        <begin position="14"/>
        <end position="38"/>
    </location>
</feature>
<comment type="caution">
    <text evidence="7">The sequence shown here is derived from an EMBL/GenBank/DDBJ whole genome shotgun (WGS) entry which is preliminary data.</text>
</comment>